<dbReference type="PRINTS" id="PR00080">
    <property type="entry name" value="SDRFAMILY"/>
</dbReference>
<reference evidence="3 4" key="1">
    <citation type="journal article" date="2002" name="Int. J. Syst. Evol. Microbiol.">
        <title>Sphingopyxis witflariensis sp. nov., isolated from activated sludge.</title>
        <authorList>
            <person name="Kampfer P."/>
            <person name="Witzenberger R."/>
            <person name="Denner E.B."/>
            <person name="Busse H.J."/>
            <person name="Neef A."/>
        </authorList>
    </citation>
    <scope>NUCLEOTIDE SEQUENCE [LARGE SCALE GENOMIC DNA]</scope>
    <source>
        <strain evidence="3 4">DSM 14551</strain>
    </source>
</reference>
<dbReference type="PROSITE" id="PS00061">
    <property type="entry name" value="ADH_SHORT"/>
    <property type="match status" value="1"/>
</dbReference>
<dbReference type="PANTHER" id="PTHR43477:SF1">
    <property type="entry name" value="DIHYDROANTICAPSIN 7-DEHYDROGENASE"/>
    <property type="match status" value="1"/>
</dbReference>
<dbReference type="FunFam" id="3.40.50.720:FF:000084">
    <property type="entry name" value="Short-chain dehydrogenase reductase"/>
    <property type="match status" value="1"/>
</dbReference>
<comment type="caution">
    <text evidence="3">The sequence shown here is derived from an EMBL/GenBank/DDBJ whole genome shotgun (WGS) entry which is preliminary data.</text>
</comment>
<keyword evidence="4" id="KW-1185">Reference proteome</keyword>
<keyword evidence="2" id="KW-0560">Oxidoreductase</keyword>
<evidence type="ECO:0000256" key="2">
    <source>
        <dbReference type="ARBA" id="ARBA00023002"/>
    </source>
</evidence>
<dbReference type="PANTHER" id="PTHR43477">
    <property type="entry name" value="DIHYDROANTICAPSIN 7-DEHYDROGENASE"/>
    <property type="match status" value="1"/>
</dbReference>
<accession>A0A246K682</accession>
<evidence type="ECO:0000313" key="3">
    <source>
        <dbReference type="EMBL" id="OWR00458.1"/>
    </source>
</evidence>
<name>A0A246K682_9SPHN</name>
<dbReference type="Gene3D" id="3.40.50.720">
    <property type="entry name" value="NAD(P)-binding Rossmann-like Domain"/>
    <property type="match status" value="1"/>
</dbReference>
<dbReference type="NCBIfam" id="NF005559">
    <property type="entry name" value="PRK07231.1"/>
    <property type="match status" value="1"/>
</dbReference>
<dbReference type="PRINTS" id="PR00081">
    <property type="entry name" value="GDHRDH"/>
</dbReference>
<dbReference type="OrthoDB" id="9792355at2"/>
<dbReference type="GO" id="GO:0016491">
    <property type="term" value="F:oxidoreductase activity"/>
    <property type="evidence" value="ECO:0007669"/>
    <property type="project" value="UniProtKB-KW"/>
</dbReference>
<dbReference type="InterPro" id="IPR020904">
    <property type="entry name" value="Sc_DH/Rdtase_CS"/>
</dbReference>
<proteinExistence type="inferred from homology"/>
<evidence type="ECO:0000256" key="1">
    <source>
        <dbReference type="ARBA" id="ARBA00006484"/>
    </source>
</evidence>
<dbReference type="EMBL" id="NISJ01000002">
    <property type="protein sequence ID" value="OWR00458.1"/>
    <property type="molecule type" value="Genomic_DNA"/>
</dbReference>
<dbReference type="AlphaFoldDB" id="A0A246K682"/>
<evidence type="ECO:0008006" key="5">
    <source>
        <dbReference type="Google" id="ProtNLM"/>
    </source>
</evidence>
<dbReference type="InterPro" id="IPR002347">
    <property type="entry name" value="SDR_fam"/>
</dbReference>
<dbReference type="SUPFAM" id="SSF51735">
    <property type="entry name" value="NAD(P)-binding Rossmann-fold domains"/>
    <property type="match status" value="1"/>
</dbReference>
<protein>
    <recommendedName>
        <fullName evidence="5">Short-chain dehydrogenase</fullName>
    </recommendedName>
</protein>
<gene>
    <name evidence="3" type="ORF">CDQ91_06315</name>
</gene>
<dbReference type="InterPro" id="IPR036291">
    <property type="entry name" value="NAD(P)-bd_dom_sf"/>
</dbReference>
<comment type="similarity">
    <text evidence="1">Belongs to the short-chain dehydrogenases/reductases (SDR) family.</text>
</comment>
<dbReference type="Proteomes" id="UP000197097">
    <property type="component" value="Unassembled WGS sequence"/>
</dbReference>
<dbReference type="Pfam" id="PF13561">
    <property type="entry name" value="adh_short_C2"/>
    <property type="match status" value="1"/>
</dbReference>
<sequence>MADRLNGKVAVISGGASGIGAAAARLFVSEGASVIVADLQEPLDEKLAELIKSKPEAIKFQKCDVSVEDQIVSAIDAAVSAFGKLDTIVACAGVAGMGAAGDISAEHWDKTFAINARGVFLFSKYAIPHMIEAGGGSIINISSAFGIVAGPQFAAYAASKGAVRNFSKSVALDYIGQGIRSNSIHPGYIDTPIVQNIINKAEDVDAAQASFNKLQPGGRPGVPEDIAWGCVYLASDEARFVTGAELVIDGGLLAR</sequence>
<evidence type="ECO:0000313" key="4">
    <source>
        <dbReference type="Proteomes" id="UP000197097"/>
    </source>
</evidence>
<organism evidence="3 4">
    <name type="scientific">Sphingopyxis witflariensis</name>
    <dbReference type="NCBI Taxonomy" id="173675"/>
    <lineage>
        <taxon>Bacteria</taxon>
        <taxon>Pseudomonadati</taxon>
        <taxon>Pseudomonadota</taxon>
        <taxon>Alphaproteobacteria</taxon>
        <taxon>Sphingomonadales</taxon>
        <taxon>Sphingomonadaceae</taxon>
        <taxon>Sphingopyxis</taxon>
    </lineage>
</organism>
<dbReference type="InterPro" id="IPR051122">
    <property type="entry name" value="SDR_DHRS6-like"/>
</dbReference>